<protein>
    <submittedName>
        <fullName evidence="1">RCG22081</fullName>
    </submittedName>
</protein>
<accession>A6K3S4</accession>
<sequence>MFDVFTPRNEAKHFLDSMSDKKSGMLLGSLLEEHSLIVEVVGPVVMLQRGEGRATSRQTFRDQLGMGSVEKYN</sequence>
<name>A6K3S4_RAT</name>
<gene>
    <name evidence="1" type="ORF">rCG_22081</name>
</gene>
<organism evidence="1 2">
    <name type="scientific">Rattus norvegicus</name>
    <name type="common">Rat</name>
    <dbReference type="NCBI Taxonomy" id="10116"/>
    <lineage>
        <taxon>Eukaryota</taxon>
        <taxon>Metazoa</taxon>
        <taxon>Chordata</taxon>
        <taxon>Craniata</taxon>
        <taxon>Vertebrata</taxon>
        <taxon>Euteleostomi</taxon>
        <taxon>Mammalia</taxon>
        <taxon>Eutheria</taxon>
        <taxon>Euarchontoglires</taxon>
        <taxon>Glires</taxon>
        <taxon>Rodentia</taxon>
        <taxon>Myomorpha</taxon>
        <taxon>Muroidea</taxon>
        <taxon>Muridae</taxon>
        <taxon>Murinae</taxon>
        <taxon>Rattus</taxon>
    </lineage>
</organism>
<evidence type="ECO:0000313" key="1">
    <source>
        <dbReference type="EMBL" id="EDL93098.1"/>
    </source>
</evidence>
<reference evidence="1 2" key="1">
    <citation type="submission" date="2005-09" db="EMBL/GenBank/DDBJ databases">
        <authorList>
            <person name="Mural R.J."/>
            <person name="Li P.W."/>
            <person name="Adams M.D."/>
            <person name="Amanatides P.G."/>
            <person name="Baden-Tillson H."/>
            <person name="Barnstead M."/>
            <person name="Chin S.H."/>
            <person name="Dew I."/>
            <person name="Evans C.A."/>
            <person name="Ferriera S."/>
            <person name="Flanigan M."/>
            <person name="Fosler C."/>
            <person name="Glodek A."/>
            <person name="Gu Z."/>
            <person name="Holt R.A."/>
            <person name="Jennings D."/>
            <person name="Kraft C.L."/>
            <person name="Lu F."/>
            <person name="Nguyen T."/>
            <person name="Nusskern D.R."/>
            <person name="Pfannkoch C.M."/>
            <person name="Sitter C."/>
            <person name="Sutton G.G."/>
            <person name="Venter J.C."/>
            <person name="Wang Z."/>
            <person name="Woodage T."/>
            <person name="Zheng X.H."/>
            <person name="Zhong F."/>
        </authorList>
    </citation>
    <scope>NUCLEOTIDE SEQUENCE [LARGE SCALE GENOMIC DNA]</scope>
    <source>
        <strain>BN</strain>
        <strain evidence="2">Sprague-Dawley</strain>
    </source>
</reference>
<dbReference type="AlphaFoldDB" id="A6K3S4"/>
<evidence type="ECO:0000313" key="2">
    <source>
        <dbReference type="Proteomes" id="UP000234681"/>
    </source>
</evidence>
<dbReference type="EMBL" id="CH474016">
    <property type="protein sequence ID" value="EDL93098.1"/>
    <property type="molecule type" value="Genomic_DNA"/>
</dbReference>
<dbReference type="Proteomes" id="UP000234681">
    <property type="component" value="Chromosome 20"/>
</dbReference>
<proteinExistence type="predicted"/>